<accession>A0A412I371</accession>
<dbReference type="EMBL" id="QRVJ01000042">
    <property type="protein sequence ID" value="RGS31274.1"/>
    <property type="molecule type" value="Genomic_DNA"/>
</dbReference>
<dbReference type="AlphaFoldDB" id="A0A412I371"/>
<proteinExistence type="predicted"/>
<dbReference type="RefSeq" id="WP_118403960.1">
    <property type="nucleotide sequence ID" value="NZ_JADNFX010000027.1"/>
</dbReference>
<dbReference type="Proteomes" id="UP000283341">
    <property type="component" value="Unassembled WGS sequence"/>
</dbReference>
<comment type="caution">
    <text evidence="1">The sequence shown here is derived from an EMBL/GenBank/DDBJ whole genome shotgun (WGS) entry which is preliminary data.</text>
</comment>
<reference evidence="1 2" key="1">
    <citation type="submission" date="2018-08" db="EMBL/GenBank/DDBJ databases">
        <title>A genome reference for cultivated species of the human gut microbiota.</title>
        <authorList>
            <person name="Zou Y."/>
            <person name="Xue W."/>
            <person name="Luo G."/>
        </authorList>
    </citation>
    <scope>NUCLEOTIDE SEQUENCE [LARGE SCALE GENOMIC DNA]</scope>
    <source>
        <strain evidence="1 2">AF22-3AC</strain>
    </source>
</reference>
<organism evidence="1 2">
    <name type="scientific">Bacteroides cellulosilyticus</name>
    <dbReference type="NCBI Taxonomy" id="246787"/>
    <lineage>
        <taxon>Bacteria</taxon>
        <taxon>Pseudomonadati</taxon>
        <taxon>Bacteroidota</taxon>
        <taxon>Bacteroidia</taxon>
        <taxon>Bacteroidales</taxon>
        <taxon>Bacteroidaceae</taxon>
        <taxon>Bacteroides</taxon>
    </lineage>
</organism>
<evidence type="ECO:0000313" key="1">
    <source>
        <dbReference type="EMBL" id="RGS31274.1"/>
    </source>
</evidence>
<name>A0A412I371_9BACE</name>
<protein>
    <submittedName>
        <fullName evidence="1">Uncharacterized protein</fullName>
    </submittedName>
</protein>
<sequence>MERVLAYTSQQLALYMKENQFNQLYEHIWMFQYVTEEECQLIQNPVTIDSQIKSIDLMHFGWNIGNAFGKPRLQTATFIKKVFAHYSP</sequence>
<evidence type="ECO:0000313" key="2">
    <source>
        <dbReference type="Proteomes" id="UP000283341"/>
    </source>
</evidence>
<gene>
    <name evidence="1" type="ORF">DWX97_25300</name>
</gene>